<dbReference type="Proteomes" id="UP001432216">
    <property type="component" value="Chromosome 4"/>
</dbReference>
<protein>
    <recommendedName>
        <fullName evidence="5">HMG box domain-containing protein</fullName>
    </recommendedName>
</protein>
<dbReference type="GeneID" id="89989554"/>
<dbReference type="InterPro" id="IPR036910">
    <property type="entry name" value="HMG_box_dom_sf"/>
</dbReference>
<feature type="DNA-binding region" description="HMG box" evidence="3">
    <location>
        <begin position="191"/>
        <end position="260"/>
    </location>
</feature>
<dbReference type="Gene3D" id="1.10.30.10">
    <property type="entry name" value="High mobility group box domain"/>
    <property type="match status" value="1"/>
</dbReference>
<keyword evidence="1 3" id="KW-0238">DNA-binding</keyword>
<organism evidence="6 7">
    <name type="scientific">Cryptococcus decagattii</name>
    <dbReference type="NCBI Taxonomy" id="1859122"/>
    <lineage>
        <taxon>Eukaryota</taxon>
        <taxon>Fungi</taxon>
        <taxon>Dikarya</taxon>
        <taxon>Basidiomycota</taxon>
        <taxon>Agaricomycotina</taxon>
        <taxon>Tremellomycetes</taxon>
        <taxon>Tremellales</taxon>
        <taxon>Cryptococcaceae</taxon>
        <taxon>Cryptococcus</taxon>
        <taxon>Cryptococcus gattii species complex</taxon>
    </lineage>
</organism>
<evidence type="ECO:0000313" key="7">
    <source>
        <dbReference type="Proteomes" id="UP001432216"/>
    </source>
</evidence>
<evidence type="ECO:0000256" key="4">
    <source>
        <dbReference type="SAM" id="MobiDB-lite"/>
    </source>
</evidence>
<dbReference type="SUPFAM" id="SSF47095">
    <property type="entry name" value="HMG-box"/>
    <property type="match status" value="1"/>
</dbReference>
<evidence type="ECO:0000256" key="2">
    <source>
        <dbReference type="ARBA" id="ARBA00023242"/>
    </source>
</evidence>
<gene>
    <name evidence="6" type="ORF">IAS62_002781</name>
</gene>
<dbReference type="PANTHER" id="PTHR45789">
    <property type="entry name" value="FI18025P1"/>
    <property type="match status" value="1"/>
</dbReference>
<name>A0ABZ2ASJ2_9TREE</name>
<evidence type="ECO:0000256" key="3">
    <source>
        <dbReference type="PROSITE-ProRule" id="PRU00267"/>
    </source>
</evidence>
<evidence type="ECO:0000259" key="5">
    <source>
        <dbReference type="PROSITE" id="PS50118"/>
    </source>
</evidence>
<dbReference type="CDD" id="cd01389">
    <property type="entry name" value="HMG-box_ROX1-like"/>
    <property type="match status" value="1"/>
</dbReference>
<reference evidence="6 7" key="1">
    <citation type="submission" date="2024-01" db="EMBL/GenBank/DDBJ databases">
        <title>Comparative genomics of Cryptococcus and Kwoniella reveals pathogenesis evolution and contrasting modes of karyotype evolution via chromosome fusion or intercentromeric recombination.</title>
        <authorList>
            <person name="Coelho M.A."/>
            <person name="David-Palma M."/>
            <person name="Shea T."/>
            <person name="Bowers K."/>
            <person name="McGinley-Smith S."/>
            <person name="Mohammad A.W."/>
            <person name="Gnirke A."/>
            <person name="Yurkov A.M."/>
            <person name="Nowrousian M."/>
            <person name="Sun S."/>
            <person name="Cuomo C.A."/>
            <person name="Heitman J."/>
        </authorList>
    </citation>
    <scope>NUCLEOTIDE SEQUENCE [LARGE SCALE GENOMIC DNA]</scope>
    <source>
        <strain evidence="6 7">7685027</strain>
    </source>
</reference>
<accession>A0ABZ2ASJ2</accession>
<dbReference type="RefSeq" id="XP_064720711.1">
    <property type="nucleotide sequence ID" value="XM_064864639.1"/>
</dbReference>
<feature type="region of interest" description="Disordered" evidence="4">
    <location>
        <begin position="323"/>
        <end position="347"/>
    </location>
</feature>
<keyword evidence="7" id="KW-1185">Reference proteome</keyword>
<dbReference type="EMBL" id="CP143809">
    <property type="protein sequence ID" value="WVO21472.1"/>
    <property type="molecule type" value="Genomic_DNA"/>
</dbReference>
<dbReference type="PANTHER" id="PTHR45789:SF2">
    <property type="entry name" value="FI18025P1"/>
    <property type="match status" value="1"/>
</dbReference>
<feature type="domain" description="HMG box" evidence="5">
    <location>
        <begin position="191"/>
        <end position="260"/>
    </location>
</feature>
<sequence>MDSFWMANGFVGLPDPIEDTHRGSLLIYPFVTLFPPRLLSLLEKLGPNLSTTSPIFLSIHTHFALNDQLPRSPSGPPSFQILTLHLISMTMIPPMSTFPASHSPQSLLAGPHNQSRQYSSQSLSIGTKLFAPMEMDGEADEEMLVTAKPKELVGTLDPTMVLESLESLKKEKAENCKRKVSHARKQTADHIPRSPNAFNLFRKHVVDAKLIPASVEMRHQNVSIVTAKMWSEASAEQKAHFNELTLIEKEEHMKKYLGHRYQPVYRRTNVVRRRVRKDEAEEEKCKNVAELLIALSRRPNGACELFKGALRALRAHARQRQQSFNSGDWSDLSSSTSIDPDAQGSRQRQYSAFEMIKSLQSPEPDAGSHHQGLAPWSSDVPAELNKEQAFTLTSAQQDFQPDQQDPFKVSITSHSYPSTSRHFLYPQPQPQFQLTIMSDQQATNEFYAHDAALLFSPPACQFTFQDQSNGMHIDAMPIFDVGSTQQQVAHPPISARWDKGHLLPPSSDVPLEGLPFDDGLILGDFEAALAHADDMIGGVWQSICSPLFSLARKYHVYHCW</sequence>
<dbReference type="SMART" id="SM00398">
    <property type="entry name" value="HMG"/>
    <property type="match status" value="1"/>
</dbReference>
<feature type="compositionally biased region" description="Low complexity" evidence="4">
    <location>
        <begin position="323"/>
        <end position="341"/>
    </location>
</feature>
<dbReference type="Pfam" id="PF00505">
    <property type="entry name" value="HMG_box"/>
    <property type="match status" value="1"/>
</dbReference>
<dbReference type="InterPro" id="IPR051356">
    <property type="entry name" value="SOX/SOX-like_TF"/>
</dbReference>
<proteinExistence type="predicted"/>
<dbReference type="PROSITE" id="PS50118">
    <property type="entry name" value="HMG_BOX_2"/>
    <property type="match status" value="1"/>
</dbReference>
<dbReference type="InterPro" id="IPR009071">
    <property type="entry name" value="HMG_box_dom"/>
</dbReference>
<evidence type="ECO:0000256" key="1">
    <source>
        <dbReference type="ARBA" id="ARBA00023125"/>
    </source>
</evidence>
<keyword evidence="2 3" id="KW-0539">Nucleus</keyword>
<evidence type="ECO:0000313" key="6">
    <source>
        <dbReference type="EMBL" id="WVO21472.1"/>
    </source>
</evidence>